<dbReference type="RefSeq" id="WP_013426933.1">
    <property type="nucleotide sequence ID" value="NC_014666.1"/>
</dbReference>
<feature type="signal peptide" evidence="2">
    <location>
        <begin position="1"/>
        <end position="15"/>
    </location>
</feature>
<sequence length="140" mass="14484" precursor="true">MIATTFAALAASAYAAHQIADHLAQTDAMAATKAGPGRASWAALARHVGVYHLIVAAMCGIAIAVLGLSVSPAGAAVGLTVSAATHALWDRRTPVRWLLEHTGSRQWAATADRGIHGLYLSDQALHVGCLWLAVLLATVL</sequence>
<proteinExistence type="predicted"/>
<dbReference type="Pfam" id="PF11750">
    <property type="entry name" value="DUF3307"/>
    <property type="match status" value="1"/>
</dbReference>
<feature type="transmembrane region" description="Helical" evidence="1">
    <location>
        <begin position="50"/>
        <end position="70"/>
    </location>
</feature>
<dbReference type="InterPro" id="IPR021737">
    <property type="entry name" value="Phage_phiKZ_Orf197"/>
</dbReference>
<evidence type="ECO:0008006" key="5">
    <source>
        <dbReference type="Google" id="ProtNLM"/>
    </source>
</evidence>
<dbReference type="InParanoid" id="E3IX43"/>
<dbReference type="eggNOG" id="ENOG50336ZI">
    <property type="taxonomic scope" value="Bacteria"/>
</dbReference>
<dbReference type="OrthoDB" id="3542456at2"/>
<evidence type="ECO:0000256" key="2">
    <source>
        <dbReference type="SAM" id="SignalP"/>
    </source>
</evidence>
<keyword evidence="1" id="KW-0812">Transmembrane</keyword>
<gene>
    <name evidence="3" type="ordered locus">FraEuI1c_5831</name>
</gene>
<keyword evidence="4" id="KW-1185">Reference proteome</keyword>
<feature type="chain" id="PRO_5038725447" description="DUF3307 domain-containing protein" evidence="2">
    <location>
        <begin position="16"/>
        <end position="140"/>
    </location>
</feature>
<keyword evidence="1" id="KW-0472">Membrane</keyword>
<evidence type="ECO:0000313" key="4">
    <source>
        <dbReference type="Proteomes" id="UP000002484"/>
    </source>
</evidence>
<reference evidence="3 4" key="1">
    <citation type="submission" date="2010-10" db="EMBL/GenBank/DDBJ databases">
        <title>Complete sequence of Frankia sp. EuI1c.</title>
        <authorList>
            <consortium name="US DOE Joint Genome Institute"/>
            <person name="Lucas S."/>
            <person name="Copeland A."/>
            <person name="Lapidus A."/>
            <person name="Cheng J.-F."/>
            <person name="Bruce D."/>
            <person name="Goodwin L."/>
            <person name="Pitluck S."/>
            <person name="Chertkov O."/>
            <person name="Detter J.C."/>
            <person name="Han C."/>
            <person name="Tapia R."/>
            <person name="Land M."/>
            <person name="Hauser L."/>
            <person name="Jeffries C."/>
            <person name="Kyrpides N."/>
            <person name="Ivanova N."/>
            <person name="Mikhailova N."/>
            <person name="Beauchemin N."/>
            <person name="Sen A."/>
            <person name="Sur S.A."/>
            <person name="Gtari M."/>
            <person name="Wall L."/>
            <person name="Tisa L."/>
            <person name="Woyke T."/>
        </authorList>
    </citation>
    <scope>NUCLEOTIDE SEQUENCE [LARGE SCALE GENOMIC DNA]</scope>
    <source>
        <strain evidence="4">DSM 45817 / CECT 9037 / EuI1c</strain>
    </source>
</reference>
<name>E3IX43_PSEI1</name>
<dbReference type="EMBL" id="CP002299">
    <property type="protein sequence ID" value="ADP83815.1"/>
    <property type="molecule type" value="Genomic_DNA"/>
</dbReference>
<protein>
    <recommendedName>
        <fullName evidence="5">DUF3307 domain-containing protein</fullName>
    </recommendedName>
</protein>
<dbReference type="Proteomes" id="UP000002484">
    <property type="component" value="Chromosome"/>
</dbReference>
<accession>E3IX43</accession>
<dbReference type="STRING" id="298654.FraEuI1c_5831"/>
<dbReference type="HOGENOM" id="CLU_114123_1_0_11"/>
<organism evidence="3 4">
    <name type="scientific">Pseudofrankia inefficax (strain DSM 45817 / CECT 9037 / DDB 130130 / EuI1c)</name>
    <name type="common">Frankia inefficax</name>
    <dbReference type="NCBI Taxonomy" id="298654"/>
    <lineage>
        <taxon>Bacteria</taxon>
        <taxon>Bacillati</taxon>
        <taxon>Actinomycetota</taxon>
        <taxon>Actinomycetes</taxon>
        <taxon>Frankiales</taxon>
        <taxon>Frankiaceae</taxon>
        <taxon>Pseudofrankia</taxon>
    </lineage>
</organism>
<dbReference type="KEGG" id="fri:FraEuI1c_5831"/>
<dbReference type="AlphaFoldDB" id="E3IX43"/>
<evidence type="ECO:0000313" key="3">
    <source>
        <dbReference type="EMBL" id="ADP83815.1"/>
    </source>
</evidence>
<keyword evidence="1" id="KW-1133">Transmembrane helix</keyword>
<keyword evidence="2" id="KW-0732">Signal</keyword>
<evidence type="ECO:0000256" key="1">
    <source>
        <dbReference type="SAM" id="Phobius"/>
    </source>
</evidence>